<dbReference type="SUPFAM" id="SSF53335">
    <property type="entry name" value="S-adenosyl-L-methionine-dependent methyltransferases"/>
    <property type="match status" value="1"/>
</dbReference>
<dbReference type="EMBL" id="JACHHO010000004">
    <property type="protein sequence ID" value="MBB5205535.1"/>
    <property type="molecule type" value="Genomic_DNA"/>
</dbReference>
<reference evidence="6 7" key="1">
    <citation type="submission" date="2020-08" db="EMBL/GenBank/DDBJ databases">
        <title>Genomic Encyclopedia of Type Strains, Phase IV (KMG-IV): sequencing the most valuable type-strain genomes for metagenomic binning, comparative biology and taxonomic classification.</title>
        <authorList>
            <person name="Goeker M."/>
        </authorList>
    </citation>
    <scope>NUCLEOTIDE SEQUENCE [LARGE SCALE GENOMIC DNA]</scope>
    <source>
        <strain evidence="6 7">DSM 23958</strain>
    </source>
</reference>
<dbReference type="GO" id="GO:0036009">
    <property type="term" value="F:protein-glutamine N-methyltransferase activity"/>
    <property type="evidence" value="ECO:0007669"/>
    <property type="project" value="InterPro"/>
</dbReference>
<dbReference type="PIRSF" id="PIRSF037167">
    <property type="entry name" value="Mtase_YfcB_prd"/>
    <property type="match status" value="1"/>
</dbReference>
<dbReference type="InterPro" id="IPR002052">
    <property type="entry name" value="DNA_methylase_N6_adenine_CS"/>
</dbReference>
<dbReference type="Proteomes" id="UP000554837">
    <property type="component" value="Unassembled WGS sequence"/>
</dbReference>
<feature type="domain" description="Release factor glutamine methyltransferase N-terminal" evidence="5">
    <location>
        <begin position="5"/>
        <end position="82"/>
    </location>
</feature>
<dbReference type="NCBIfam" id="TIGR00536">
    <property type="entry name" value="hemK_fam"/>
    <property type="match status" value="1"/>
</dbReference>
<dbReference type="InterPro" id="IPR007848">
    <property type="entry name" value="Small_mtfrase_dom"/>
</dbReference>
<dbReference type="InterPro" id="IPR040758">
    <property type="entry name" value="PrmC_N"/>
</dbReference>
<dbReference type="GO" id="GO:0032259">
    <property type="term" value="P:methylation"/>
    <property type="evidence" value="ECO:0007669"/>
    <property type="project" value="UniProtKB-KW"/>
</dbReference>
<organism evidence="6 7">
    <name type="scientific">Inhella inkyongensis</name>
    <dbReference type="NCBI Taxonomy" id="392593"/>
    <lineage>
        <taxon>Bacteria</taxon>
        <taxon>Pseudomonadati</taxon>
        <taxon>Pseudomonadota</taxon>
        <taxon>Betaproteobacteria</taxon>
        <taxon>Burkholderiales</taxon>
        <taxon>Sphaerotilaceae</taxon>
        <taxon>Inhella</taxon>
    </lineage>
</organism>
<evidence type="ECO:0000259" key="4">
    <source>
        <dbReference type="Pfam" id="PF05175"/>
    </source>
</evidence>
<dbReference type="PANTHER" id="PTHR47806">
    <property type="entry name" value="50S RIBOSOMAL PROTEIN L3 GLUTAMINE METHYLTRANSFERASE"/>
    <property type="match status" value="1"/>
</dbReference>
<name>A0A840S567_9BURK</name>
<keyword evidence="7" id="KW-1185">Reference proteome</keyword>
<dbReference type="PROSITE" id="PS00092">
    <property type="entry name" value="N6_MTASE"/>
    <property type="match status" value="1"/>
</dbReference>
<protein>
    <submittedName>
        <fullName evidence="6">Ribosomal protein L3 glutamine methyltransferase</fullName>
        <ecNumber evidence="6">2.1.1.298</ecNumber>
    </submittedName>
</protein>
<gene>
    <name evidence="6" type="ORF">HNQ51_002854</name>
</gene>
<dbReference type="PANTHER" id="PTHR47806:SF1">
    <property type="entry name" value="RIBOSOMAL PROTEIN UL3 GLUTAMINE METHYLTRANSFERASE"/>
    <property type="match status" value="1"/>
</dbReference>
<dbReference type="GO" id="GO:0003676">
    <property type="term" value="F:nucleic acid binding"/>
    <property type="evidence" value="ECO:0007669"/>
    <property type="project" value="InterPro"/>
</dbReference>
<dbReference type="Pfam" id="PF05175">
    <property type="entry name" value="MTS"/>
    <property type="match status" value="1"/>
</dbReference>
<dbReference type="EC" id="2.1.1.298" evidence="6"/>
<accession>A0A840S567</accession>
<keyword evidence="3" id="KW-0949">S-adenosyl-L-methionine</keyword>
<dbReference type="InterPro" id="IPR017127">
    <property type="entry name" value="Ribosome_uL3_MTase"/>
</dbReference>
<dbReference type="Gene3D" id="3.40.50.150">
    <property type="entry name" value="Vaccinia Virus protein VP39"/>
    <property type="match status" value="1"/>
</dbReference>
<keyword evidence="1 6" id="KW-0489">Methyltransferase</keyword>
<dbReference type="NCBIfam" id="TIGR03533">
    <property type="entry name" value="L3_gln_methyl"/>
    <property type="match status" value="1"/>
</dbReference>
<dbReference type="Gene3D" id="1.10.8.10">
    <property type="entry name" value="DNA helicase RuvA subunit, C-terminal domain"/>
    <property type="match status" value="1"/>
</dbReference>
<dbReference type="Pfam" id="PF17827">
    <property type="entry name" value="PrmC_N"/>
    <property type="match status" value="1"/>
</dbReference>
<dbReference type="InterPro" id="IPR004556">
    <property type="entry name" value="HemK-like"/>
</dbReference>
<evidence type="ECO:0000313" key="6">
    <source>
        <dbReference type="EMBL" id="MBB5205535.1"/>
    </source>
</evidence>
<dbReference type="InterPro" id="IPR029063">
    <property type="entry name" value="SAM-dependent_MTases_sf"/>
</dbReference>
<feature type="domain" description="Methyltransferase small" evidence="4">
    <location>
        <begin position="120"/>
        <end position="203"/>
    </location>
</feature>
<dbReference type="AlphaFoldDB" id="A0A840S567"/>
<evidence type="ECO:0000313" key="7">
    <source>
        <dbReference type="Proteomes" id="UP000554837"/>
    </source>
</evidence>
<proteinExistence type="predicted"/>
<dbReference type="GO" id="GO:0005840">
    <property type="term" value="C:ribosome"/>
    <property type="evidence" value="ECO:0007669"/>
    <property type="project" value="UniProtKB-KW"/>
</dbReference>
<evidence type="ECO:0000256" key="3">
    <source>
        <dbReference type="ARBA" id="ARBA00022691"/>
    </source>
</evidence>
<evidence type="ECO:0000259" key="5">
    <source>
        <dbReference type="Pfam" id="PF17827"/>
    </source>
</evidence>
<keyword evidence="6" id="KW-0689">Ribosomal protein</keyword>
<comment type="caution">
    <text evidence="6">The sequence shown here is derived from an EMBL/GenBank/DDBJ whole genome shotgun (WGS) entry which is preliminary data.</text>
</comment>
<keyword evidence="2 6" id="KW-0808">Transferase</keyword>
<dbReference type="CDD" id="cd02440">
    <property type="entry name" value="AdoMet_MTases"/>
    <property type="match status" value="1"/>
</dbReference>
<evidence type="ECO:0000256" key="2">
    <source>
        <dbReference type="ARBA" id="ARBA00022679"/>
    </source>
</evidence>
<dbReference type="GO" id="GO:0005829">
    <property type="term" value="C:cytosol"/>
    <property type="evidence" value="ECO:0007669"/>
    <property type="project" value="TreeGrafter"/>
</dbReference>
<keyword evidence="6" id="KW-0687">Ribonucleoprotein</keyword>
<evidence type="ECO:0000256" key="1">
    <source>
        <dbReference type="ARBA" id="ARBA00022603"/>
    </source>
</evidence>
<sequence>MTLIQAIEAGAARLQAAGVAFGQGTLNAFDEAAWLALWQLQHPLDTLDEHADDPLSPEQAAQIEALIERRITTRQPAAYLTGEAWLQGVPFFIDARSIVPRSFIAELIAEGSFDAWLDPSSTQVLDLCTGNGSLAVLAAMAWPEVSVTGADLSPEALAVAARNVERHGLQSRIQLVQGDGLAAVAAQRFDLVLCNPPYVNAQSMAELPPEFRAEPVLALAGGTDGMDFIRQLLADLPDRLTEHGVLVLEIGHERPFFEAAFPQLQPVWLSTSAGDDMVLLLTRDQLLAAI</sequence>
<dbReference type="RefSeq" id="WP_246071375.1">
    <property type="nucleotide sequence ID" value="NZ_CP040709.1"/>
</dbReference>